<gene>
    <name evidence="1" type="ORF">GB928_001655</name>
</gene>
<reference evidence="1" key="1">
    <citation type="submission" date="2022-04" db="EMBL/GenBank/DDBJ databases">
        <title>Shinella lacus sp. nov., a novel member of the genus Shinella from water.</title>
        <authorList>
            <person name="Deng Y."/>
        </authorList>
    </citation>
    <scope>NUCLEOTIDE SEQUENCE</scope>
    <source>
        <strain evidence="1">JCM 31239</strain>
    </source>
</reference>
<dbReference type="EMBL" id="WHSC02000001">
    <property type="protein sequence ID" value="MDO6119881.1"/>
    <property type="molecule type" value="Genomic_DNA"/>
</dbReference>
<evidence type="ECO:0000313" key="2">
    <source>
        <dbReference type="Proteomes" id="UP001177080"/>
    </source>
</evidence>
<keyword evidence="2" id="KW-1185">Reference proteome</keyword>
<organism evidence="1 2">
    <name type="scientific">Shinella curvata</name>
    <dbReference type="NCBI Taxonomy" id="1817964"/>
    <lineage>
        <taxon>Bacteria</taxon>
        <taxon>Pseudomonadati</taxon>
        <taxon>Pseudomonadota</taxon>
        <taxon>Alphaproteobacteria</taxon>
        <taxon>Hyphomicrobiales</taxon>
        <taxon>Rhizobiaceae</taxon>
        <taxon>Shinella</taxon>
    </lineage>
</organism>
<name>A0ABT8X866_9HYPH</name>
<evidence type="ECO:0000313" key="1">
    <source>
        <dbReference type="EMBL" id="MDO6119881.1"/>
    </source>
</evidence>
<sequence>MNFAASPPLSFVMLGLDPSIHNHKRRMNFLHTPKLKKTGGIFPPFSAQSM</sequence>
<protein>
    <submittedName>
        <fullName evidence="1">Uncharacterized protein</fullName>
    </submittedName>
</protein>
<proteinExistence type="predicted"/>
<dbReference type="Proteomes" id="UP001177080">
    <property type="component" value="Unassembled WGS sequence"/>
</dbReference>
<comment type="caution">
    <text evidence="1">The sequence shown here is derived from an EMBL/GenBank/DDBJ whole genome shotgun (WGS) entry which is preliminary data.</text>
</comment>
<accession>A0ABT8X866</accession>
<dbReference type="RefSeq" id="WP_244759208.1">
    <property type="nucleotide sequence ID" value="NZ_JALJCJ010000001.1"/>
</dbReference>